<keyword evidence="8" id="KW-1185">Reference proteome</keyword>
<protein>
    <submittedName>
        <fullName evidence="7">NlpC/P60 family protein</fullName>
    </submittedName>
</protein>
<dbReference type="Gene3D" id="4.10.80.30">
    <property type="entry name" value="DNA polymerase, domain 6"/>
    <property type="match status" value="1"/>
</dbReference>
<accession>A0ABS9WEQ0</accession>
<evidence type="ECO:0000313" key="8">
    <source>
        <dbReference type="Proteomes" id="UP001430755"/>
    </source>
</evidence>
<keyword evidence="2" id="KW-0645">Protease</keyword>
<dbReference type="Pfam" id="PF01832">
    <property type="entry name" value="Glucosaminidase"/>
    <property type="match status" value="1"/>
</dbReference>
<gene>
    <name evidence="7" type="ORF">LPT13_00150</name>
</gene>
<sequence length="700" mass="74399">MRKNSGKDKKARRNRMKGATAVVVATALAVTPIAGLTLADGEAFGGKEGAAAVIEKVQNARIAGASAVVKYLNGGSLSLEELNTIDLGALRSIDPATADNIASAKAKAQAAAAEKKAQEEAAKKKAAEEAAAKAEADKKAQEEAAAKGETVDPDPDNPAPIVGPDSKDPDAVDPTEPGEGEDPVDPADPTDPVDPVDPTDPAEPVDPSEPGEGEDPTDPTDPGDAEDPKDPVDPADPSKPAEPTDPSKPADPDATDPKDPADDAKPADPADPKDPDAADPSTPAEPEAPADEPAAPAEPVAPTIPTPPAPVTPADPPAAQNPSYPSWSYNGNTAYTPKHYSHDLTTEKFIAVIGEQAREIGQERDLYASVMIAQAILESASGNSLLAKAPNNNLFGIKGTYNGESVLMRTAEDDGTGLIYFILSDFRKYDTVKDSLNDYADLMCEGLNGFYAPVWKSNAPTFVDATDYLEGRYATDTQYSEKLQDIIATYDLTRFDEPLDYETVSTFEFPVIDEETGKEVLDPITGEVVMEQRTLADLVAEATSHLGTPYLWGGVTPDGFDCSGLVQYCYREVLGVEIPRTTYFQCLVGEDVDFEDLHMGDLLFFDRASDGVGHVAMYLGDGYYIQAPHTGDVVKVTAMEDQMPTFAKRVIETRPVTDQLVTDLVEDPLTPAGELFSLGKDKGSAKLMSQPLQRLAQFLS</sequence>
<feature type="compositionally biased region" description="Pro residues" evidence="5">
    <location>
        <begin position="302"/>
        <end position="316"/>
    </location>
</feature>
<dbReference type="PROSITE" id="PS51935">
    <property type="entry name" value="NLPC_P60"/>
    <property type="match status" value="1"/>
</dbReference>
<feature type="region of interest" description="Disordered" evidence="5">
    <location>
        <begin position="109"/>
        <end position="325"/>
    </location>
</feature>
<evidence type="ECO:0000256" key="1">
    <source>
        <dbReference type="ARBA" id="ARBA00007074"/>
    </source>
</evidence>
<dbReference type="RefSeq" id="WP_242162331.1">
    <property type="nucleotide sequence ID" value="NZ_JAJMLW010000001.1"/>
</dbReference>
<dbReference type="SMART" id="SM00047">
    <property type="entry name" value="LYZ2"/>
    <property type="match status" value="1"/>
</dbReference>
<evidence type="ECO:0000256" key="2">
    <source>
        <dbReference type="ARBA" id="ARBA00022670"/>
    </source>
</evidence>
<evidence type="ECO:0000256" key="4">
    <source>
        <dbReference type="ARBA" id="ARBA00022807"/>
    </source>
</evidence>
<dbReference type="PANTHER" id="PTHR33308">
    <property type="entry name" value="PEPTIDOGLYCAN HYDROLASE FLGJ"/>
    <property type="match status" value="1"/>
</dbReference>
<organism evidence="7 8">
    <name type="scientific">Adlercreutzia faecimuris</name>
    <dbReference type="NCBI Taxonomy" id="2897341"/>
    <lineage>
        <taxon>Bacteria</taxon>
        <taxon>Bacillati</taxon>
        <taxon>Actinomycetota</taxon>
        <taxon>Coriobacteriia</taxon>
        <taxon>Eggerthellales</taxon>
        <taxon>Eggerthellaceae</taxon>
        <taxon>Adlercreutzia</taxon>
    </lineage>
</organism>
<dbReference type="PANTHER" id="PTHR33308:SF9">
    <property type="entry name" value="PEPTIDOGLYCAN HYDROLASE FLGJ"/>
    <property type="match status" value="1"/>
</dbReference>
<evidence type="ECO:0000259" key="6">
    <source>
        <dbReference type="PROSITE" id="PS51935"/>
    </source>
</evidence>
<feature type="compositionally biased region" description="Low complexity" evidence="5">
    <location>
        <begin position="278"/>
        <end position="301"/>
    </location>
</feature>
<evidence type="ECO:0000256" key="3">
    <source>
        <dbReference type="ARBA" id="ARBA00022801"/>
    </source>
</evidence>
<proteinExistence type="inferred from homology"/>
<dbReference type="Gene3D" id="1.10.530.10">
    <property type="match status" value="1"/>
</dbReference>
<feature type="compositionally biased region" description="Acidic residues" evidence="5">
    <location>
        <begin position="171"/>
        <end position="185"/>
    </location>
</feature>
<name>A0ABS9WEQ0_9ACTN</name>
<feature type="compositionally biased region" description="Basic and acidic residues" evidence="5">
    <location>
        <begin position="248"/>
        <end position="276"/>
    </location>
</feature>
<evidence type="ECO:0000256" key="5">
    <source>
        <dbReference type="SAM" id="MobiDB-lite"/>
    </source>
</evidence>
<feature type="domain" description="NlpC/P60" evidence="6">
    <location>
        <begin position="532"/>
        <end position="657"/>
    </location>
</feature>
<dbReference type="InterPro" id="IPR000064">
    <property type="entry name" value="NLP_P60_dom"/>
</dbReference>
<feature type="compositionally biased region" description="Basic and acidic residues" evidence="5">
    <location>
        <begin position="113"/>
        <end position="150"/>
    </location>
</feature>
<comment type="caution">
    <text evidence="7">The sequence shown here is derived from an EMBL/GenBank/DDBJ whole genome shotgun (WGS) entry which is preliminary data.</text>
</comment>
<dbReference type="SUPFAM" id="SSF54001">
    <property type="entry name" value="Cysteine proteinases"/>
    <property type="match status" value="1"/>
</dbReference>
<comment type="similarity">
    <text evidence="1">Belongs to the peptidase C40 family.</text>
</comment>
<dbReference type="Gene3D" id="3.90.1720.10">
    <property type="entry name" value="endopeptidase domain like (from Nostoc punctiforme)"/>
    <property type="match status" value="1"/>
</dbReference>
<reference evidence="7" key="1">
    <citation type="submission" date="2021-11" db="EMBL/GenBank/DDBJ databases">
        <title>A Novel Adlercreutzia Species, isolated from a Allomyrina dichotoma larva feces.</title>
        <authorList>
            <person name="Suh M.K."/>
        </authorList>
    </citation>
    <scope>NUCLEOTIDE SEQUENCE</scope>
    <source>
        <strain evidence="7">JBNU-10</strain>
    </source>
</reference>
<dbReference type="InterPro" id="IPR051056">
    <property type="entry name" value="Glycosyl_Hydrolase_73"/>
</dbReference>
<dbReference type="Proteomes" id="UP001430755">
    <property type="component" value="Unassembled WGS sequence"/>
</dbReference>
<feature type="compositionally biased region" description="Acidic residues" evidence="5">
    <location>
        <begin position="209"/>
        <end position="225"/>
    </location>
</feature>
<dbReference type="InterPro" id="IPR002901">
    <property type="entry name" value="MGlyc_endo_b_GlcNAc-like_dom"/>
</dbReference>
<dbReference type="InterPro" id="IPR038765">
    <property type="entry name" value="Papain-like_cys_pep_sf"/>
</dbReference>
<evidence type="ECO:0000313" key="7">
    <source>
        <dbReference type="EMBL" id="MCI2240772.1"/>
    </source>
</evidence>
<keyword evidence="3" id="KW-0378">Hydrolase</keyword>
<dbReference type="Pfam" id="PF00877">
    <property type="entry name" value="NLPC_P60"/>
    <property type="match status" value="1"/>
</dbReference>
<keyword evidence="4" id="KW-0788">Thiol protease</keyword>
<dbReference type="EMBL" id="JAJMLW010000001">
    <property type="protein sequence ID" value="MCI2240772.1"/>
    <property type="molecule type" value="Genomic_DNA"/>
</dbReference>